<evidence type="ECO:0000313" key="2">
    <source>
        <dbReference type="Proteomes" id="UP000070326"/>
    </source>
</evidence>
<comment type="caution">
    <text evidence="1">The sequence shown here is derived from an EMBL/GenBank/DDBJ whole genome shotgun (WGS) entry which is preliminary data.</text>
</comment>
<dbReference type="PATRIC" id="fig|1261.3.peg.787"/>
<gene>
    <name evidence="1" type="ORF">HMPREF3195_01451</name>
</gene>
<dbReference type="AlphaFoldDB" id="A0A135YPE2"/>
<protein>
    <submittedName>
        <fullName evidence="1">Uncharacterized protein</fullName>
    </submittedName>
</protein>
<dbReference type="EMBL" id="LSQZ01000076">
    <property type="protein sequence ID" value="KXI11234.1"/>
    <property type="molecule type" value="Genomic_DNA"/>
</dbReference>
<sequence length="164" mass="19129">MVMENHRKPAKERISKSKMAEMLGVHHSTISRELKRGEITQRDILWKEYTSYCTDVAQNLIDSNTTAKGSSLKLGKDQLFHDFVEYWIIEKKYSPDAVIMKIENEGLSFETEICTKTLYNYISKGYFLNLTNRNLPRRGKKVKRRYQGAGNVFKRTTRNRIATA</sequence>
<dbReference type="Proteomes" id="UP000070326">
    <property type="component" value="Unassembled WGS sequence"/>
</dbReference>
<dbReference type="STRING" id="1261.HMPREF3195_01451"/>
<evidence type="ECO:0000313" key="1">
    <source>
        <dbReference type="EMBL" id="KXI11234.1"/>
    </source>
</evidence>
<dbReference type="RefSeq" id="WP_081091893.1">
    <property type="nucleotide sequence ID" value="NZ_JAQMNF010000008.1"/>
</dbReference>
<organism evidence="1 2">
    <name type="scientific">Peptostreptococcus anaerobius</name>
    <dbReference type="NCBI Taxonomy" id="1261"/>
    <lineage>
        <taxon>Bacteria</taxon>
        <taxon>Bacillati</taxon>
        <taxon>Bacillota</taxon>
        <taxon>Clostridia</taxon>
        <taxon>Peptostreptococcales</taxon>
        <taxon>Peptostreptococcaceae</taxon>
        <taxon>Peptostreptococcus</taxon>
    </lineage>
</organism>
<name>A0A135YPE2_9FIRM</name>
<reference evidence="1 2" key="1">
    <citation type="submission" date="2016-02" db="EMBL/GenBank/DDBJ databases">
        <authorList>
            <person name="Wen L."/>
            <person name="He K."/>
            <person name="Yang H."/>
        </authorList>
    </citation>
    <scope>NUCLEOTIDE SEQUENCE [LARGE SCALE GENOMIC DNA]</scope>
    <source>
        <strain evidence="1 2">MJR8628A</strain>
    </source>
</reference>
<proteinExistence type="predicted"/>
<accession>A0A135YPE2</accession>